<evidence type="ECO:0000313" key="5">
    <source>
        <dbReference type="EMBL" id="MFC3516707.1"/>
    </source>
</evidence>
<feature type="region of interest" description="Disordered" evidence="2">
    <location>
        <begin position="203"/>
        <end position="223"/>
    </location>
</feature>
<dbReference type="InterPro" id="IPR031325">
    <property type="entry name" value="RHS_repeat"/>
</dbReference>
<gene>
    <name evidence="5" type="ORF">ACFORO_41540</name>
</gene>
<dbReference type="PANTHER" id="PTHR32305:SF15">
    <property type="entry name" value="PROTEIN RHSA-RELATED"/>
    <property type="match status" value="1"/>
</dbReference>
<evidence type="ECO:0000256" key="1">
    <source>
        <dbReference type="ARBA" id="ARBA00022737"/>
    </source>
</evidence>
<dbReference type="InterPro" id="IPR056823">
    <property type="entry name" value="TEN-like_YD-shell"/>
</dbReference>
<organism evidence="5 6">
    <name type="scientific">Amycolatopsis halotolerans</name>
    <dbReference type="NCBI Taxonomy" id="330083"/>
    <lineage>
        <taxon>Bacteria</taxon>
        <taxon>Bacillati</taxon>
        <taxon>Actinomycetota</taxon>
        <taxon>Actinomycetes</taxon>
        <taxon>Pseudonocardiales</taxon>
        <taxon>Pseudonocardiaceae</taxon>
        <taxon>Amycolatopsis</taxon>
    </lineage>
</organism>
<comment type="caution">
    <text evidence="5">The sequence shown here is derived from an EMBL/GenBank/DDBJ whole genome shotgun (WGS) entry which is preliminary data.</text>
</comment>
<dbReference type="Gene3D" id="2.180.10.10">
    <property type="entry name" value="RHS repeat-associated core"/>
    <property type="match status" value="1"/>
</dbReference>
<keyword evidence="3" id="KW-1133">Transmembrane helix</keyword>
<dbReference type="PANTHER" id="PTHR32305">
    <property type="match status" value="1"/>
</dbReference>
<keyword evidence="3" id="KW-0812">Transmembrane</keyword>
<dbReference type="Pfam" id="PF05593">
    <property type="entry name" value="RHS_repeat"/>
    <property type="match status" value="1"/>
</dbReference>
<evidence type="ECO:0000259" key="4">
    <source>
        <dbReference type="Pfam" id="PF25023"/>
    </source>
</evidence>
<dbReference type="EMBL" id="JBHRWI010000069">
    <property type="protein sequence ID" value="MFC3516707.1"/>
    <property type="molecule type" value="Genomic_DNA"/>
</dbReference>
<dbReference type="InterPro" id="IPR050708">
    <property type="entry name" value="T6SS_VgrG/RHS"/>
</dbReference>
<feature type="transmembrane region" description="Helical" evidence="3">
    <location>
        <begin position="411"/>
        <end position="435"/>
    </location>
</feature>
<feature type="domain" description="Teneurin-like YD-shell" evidence="4">
    <location>
        <begin position="99"/>
        <end position="392"/>
    </location>
</feature>
<dbReference type="NCBIfam" id="TIGR03696">
    <property type="entry name" value="Rhs_assc_core"/>
    <property type="match status" value="1"/>
</dbReference>
<accession>A0ABV7QXR3</accession>
<dbReference type="Pfam" id="PF25023">
    <property type="entry name" value="TEN_YD-shell"/>
    <property type="match status" value="1"/>
</dbReference>
<dbReference type="InterPro" id="IPR006530">
    <property type="entry name" value="YD"/>
</dbReference>
<dbReference type="Proteomes" id="UP001595764">
    <property type="component" value="Unassembled WGS sequence"/>
</dbReference>
<dbReference type="RefSeq" id="WP_377896755.1">
    <property type="nucleotide sequence ID" value="NZ_JBHRWI010000069.1"/>
</dbReference>
<keyword evidence="1" id="KW-0677">Repeat</keyword>
<dbReference type="NCBIfam" id="TIGR01643">
    <property type="entry name" value="YD_repeat_2x"/>
    <property type="match status" value="2"/>
</dbReference>
<name>A0ABV7QXR3_9PSEU</name>
<evidence type="ECO:0000313" key="6">
    <source>
        <dbReference type="Proteomes" id="UP001595764"/>
    </source>
</evidence>
<evidence type="ECO:0000256" key="2">
    <source>
        <dbReference type="SAM" id="MobiDB-lite"/>
    </source>
</evidence>
<protein>
    <submittedName>
        <fullName evidence="5">RHS repeat-associated core domain-containing protein</fullName>
    </submittedName>
</protein>
<sequence>MSVTRHRDGVVLQAAAYDNNGGLTRRDTATATHVFAYDTGGQLLSDTRSDDASPDEHLAYGYDLAGNLTAATDPGGQTVYGYDAANRLTSLADPFGQTTTFGYDNAGRQTSLTVKNSAGTQLLQTSYSYTRTGGADSDQMQSKTDATGTTAYTYDSLQRLKTAGSTNYSYDNAGNITKLGAANLTYNAADQLVNDGRARSYDTAGNLTGSSNPTETNNYSDTGQFVSGSAAAGNSFAASYDTLDQTQPRQLAYTTSGGTTTDRFTTTALGLTQAVHNGARTSLARDPRGAIVTEKTGAGARYNVVTDYQGSVVALISTTGTVAATYRYDPYGGNTATGPNAADNPIHYVGQYQYGVDMLLGYRWYFPGWGRFLTPDPTGQETNHYAYAQDDPINNSDPTGAKSANNGCADAIFGVAIIGVGLIGGAVGLAAAFIAEDMLGVGLSIARLAGAGASGLAVDNSPCR</sequence>
<keyword evidence="6" id="KW-1185">Reference proteome</keyword>
<evidence type="ECO:0000256" key="3">
    <source>
        <dbReference type="SAM" id="Phobius"/>
    </source>
</evidence>
<dbReference type="InterPro" id="IPR022385">
    <property type="entry name" value="Rhs_assc_core"/>
</dbReference>
<reference evidence="6" key="1">
    <citation type="journal article" date="2019" name="Int. J. Syst. Evol. Microbiol.">
        <title>The Global Catalogue of Microorganisms (GCM) 10K type strain sequencing project: providing services to taxonomists for standard genome sequencing and annotation.</title>
        <authorList>
            <consortium name="The Broad Institute Genomics Platform"/>
            <consortium name="The Broad Institute Genome Sequencing Center for Infectious Disease"/>
            <person name="Wu L."/>
            <person name="Ma J."/>
        </authorList>
    </citation>
    <scope>NUCLEOTIDE SEQUENCE [LARGE SCALE GENOMIC DNA]</scope>
    <source>
        <strain evidence="6">CGMCC 4.7682</strain>
    </source>
</reference>
<proteinExistence type="predicted"/>
<keyword evidence="3" id="KW-0472">Membrane</keyword>